<dbReference type="InterPro" id="IPR051257">
    <property type="entry name" value="Diverse_CBS-Domain"/>
</dbReference>
<dbReference type="PANTHER" id="PTHR43080">
    <property type="entry name" value="CBS DOMAIN-CONTAINING PROTEIN CBSX3, MITOCHONDRIAL"/>
    <property type="match status" value="1"/>
</dbReference>
<organism evidence="5 6">
    <name type="scientific">Tistlia consotensis USBA 355</name>
    <dbReference type="NCBI Taxonomy" id="560819"/>
    <lineage>
        <taxon>Bacteria</taxon>
        <taxon>Pseudomonadati</taxon>
        <taxon>Pseudomonadota</taxon>
        <taxon>Alphaproteobacteria</taxon>
        <taxon>Rhodospirillales</taxon>
        <taxon>Rhodovibrionaceae</taxon>
        <taxon>Tistlia</taxon>
    </lineage>
</organism>
<evidence type="ECO:0000313" key="5">
    <source>
        <dbReference type="EMBL" id="SMF27854.1"/>
    </source>
</evidence>
<dbReference type="InterPro" id="IPR046342">
    <property type="entry name" value="CBS_dom_sf"/>
</dbReference>
<evidence type="ECO:0000259" key="4">
    <source>
        <dbReference type="PROSITE" id="PS51371"/>
    </source>
</evidence>
<accession>A0A1Y6BTA2</accession>
<name>A0A1Y6BTA2_9PROT</name>
<evidence type="ECO:0000256" key="2">
    <source>
        <dbReference type="PROSITE-ProRule" id="PRU00703"/>
    </source>
</evidence>
<dbReference type="PANTHER" id="PTHR43080:SF26">
    <property type="entry name" value="REGULATORY PROTEIN"/>
    <property type="match status" value="1"/>
</dbReference>
<dbReference type="InterPro" id="IPR017080">
    <property type="entry name" value="UCP036990_CBS_BON"/>
</dbReference>
<dbReference type="CDD" id="cd04586">
    <property type="entry name" value="CBS_pair_BON_assoc"/>
    <property type="match status" value="1"/>
</dbReference>
<proteinExistence type="predicted"/>
<dbReference type="SMART" id="SM00116">
    <property type="entry name" value="CBS"/>
    <property type="match status" value="2"/>
</dbReference>
<dbReference type="Gene3D" id="3.30.1340.30">
    <property type="match status" value="1"/>
</dbReference>
<sequence>MHADAIMTSRVVTADPDEEVAVVARRLLDNRISALPVVGHDGRLCGIVSEGDLMRRAECGRSRSWWLSLMADETADFRKTLGTRVRDVMTHDVVTVDEETPIAEIAHILEMKGIKRVPVLRGGRLAGIVSRADLLRALAAIGDRDDVSPSDDDGQIRARILALLEQRTTAALHAVSVIVVNGSVYLWGTAETQADKDAIRIAAENVAGVAKVHDFLSTLPEVLRSV</sequence>
<reference evidence="5 6" key="1">
    <citation type="submission" date="2017-04" db="EMBL/GenBank/DDBJ databases">
        <authorList>
            <person name="Afonso C.L."/>
            <person name="Miller P.J."/>
            <person name="Scott M.A."/>
            <person name="Spackman E."/>
            <person name="Goraichik I."/>
            <person name="Dimitrov K.M."/>
            <person name="Suarez D.L."/>
            <person name="Swayne D.E."/>
        </authorList>
    </citation>
    <scope>NUCLEOTIDE SEQUENCE [LARGE SCALE GENOMIC DNA]</scope>
    <source>
        <strain evidence="5 6">USBA 355</strain>
    </source>
</reference>
<dbReference type="Gene3D" id="3.10.580.10">
    <property type="entry name" value="CBS-domain"/>
    <property type="match status" value="1"/>
</dbReference>
<dbReference type="InterPro" id="IPR014004">
    <property type="entry name" value="Transpt-assoc_nodulatn_dom_bac"/>
</dbReference>
<dbReference type="STRING" id="560819.SAMN05428998_109122"/>
<dbReference type="PIRSF" id="PIRSF036990">
    <property type="entry name" value="UCP036990_CBS_BON"/>
    <property type="match status" value="1"/>
</dbReference>
<dbReference type="InterPro" id="IPR000644">
    <property type="entry name" value="CBS_dom"/>
</dbReference>
<evidence type="ECO:0000256" key="1">
    <source>
        <dbReference type="ARBA" id="ARBA00023122"/>
    </source>
</evidence>
<feature type="domain" description="CBS" evidence="4">
    <location>
        <begin position="89"/>
        <end position="147"/>
    </location>
</feature>
<evidence type="ECO:0000259" key="3">
    <source>
        <dbReference type="PROSITE" id="PS50914"/>
    </source>
</evidence>
<dbReference type="EMBL" id="FWZX01000009">
    <property type="protein sequence ID" value="SMF27854.1"/>
    <property type="molecule type" value="Genomic_DNA"/>
</dbReference>
<feature type="domain" description="CBS" evidence="4">
    <location>
        <begin position="7"/>
        <end position="63"/>
    </location>
</feature>
<feature type="domain" description="BON" evidence="3">
    <location>
        <begin position="152"/>
        <end position="220"/>
    </location>
</feature>
<evidence type="ECO:0000313" key="6">
    <source>
        <dbReference type="Proteomes" id="UP000192917"/>
    </source>
</evidence>
<dbReference type="AlphaFoldDB" id="A0A1Y6BTA2"/>
<dbReference type="InterPro" id="IPR007055">
    <property type="entry name" value="BON_dom"/>
</dbReference>
<dbReference type="PROSITE" id="PS51371">
    <property type="entry name" value="CBS"/>
    <property type="match status" value="2"/>
</dbReference>
<dbReference type="Pfam" id="PF04972">
    <property type="entry name" value="BON"/>
    <property type="match status" value="1"/>
</dbReference>
<protein>
    <submittedName>
        <fullName evidence="5">BON domain-containing protein</fullName>
    </submittedName>
</protein>
<keyword evidence="6" id="KW-1185">Reference proteome</keyword>
<dbReference type="Pfam" id="PF00571">
    <property type="entry name" value="CBS"/>
    <property type="match status" value="2"/>
</dbReference>
<gene>
    <name evidence="5" type="ORF">SAMN05428998_109122</name>
</gene>
<dbReference type="SUPFAM" id="SSF54631">
    <property type="entry name" value="CBS-domain pair"/>
    <property type="match status" value="1"/>
</dbReference>
<keyword evidence="1 2" id="KW-0129">CBS domain</keyword>
<dbReference type="SMART" id="SM00749">
    <property type="entry name" value="BON"/>
    <property type="match status" value="1"/>
</dbReference>
<dbReference type="Proteomes" id="UP000192917">
    <property type="component" value="Unassembled WGS sequence"/>
</dbReference>
<dbReference type="PROSITE" id="PS50914">
    <property type="entry name" value="BON"/>
    <property type="match status" value="1"/>
</dbReference>